<dbReference type="EMBL" id="DS231824">
    <property type="protein sequence ID" value="EDS27390.1"/>
    <property type="molecule type" value="Genomic_DNA"/>
</dbReference>
<dbReference type="EnsemblMetazoa" id="CPIJ001018-RA">
    <property type="protein sequence ID" value="CPIJ001018-PA"/>
    <property type="gene ID" value="CPIJ001018"/>
</dbReference>
<dbReference type="KEGG" id="cqu:CpipJ_CPIJ001018"/>
<name>B0W1V4_CULQU</name>
<evidence type="ECO:0000313" key="3">
    <source>
        <dbReference type="EnsemblMetazoa" id="CPIJ001018-PA"/>
    </source>
</evidence>
<feature type="region of interest" description="Disordered" evidence="1">
    <location>
        <begin position="1"/>
        <end position="22"/>
    </location>
</feature>
<reference evidence="2" key="1">
    <citation type="submission" date="2007-03" db="EMBL/GenBank/DDBJ databases">
        <title>Annotation of Culex pipiens quinquefasciatus.</title>
        <authorList>
            <consortium name="The Broad Institute Genome Sequencing Platform"/>
            <person name="Atkinson P.W."/>
            <person name="Hemingway J."/>
            <person name="Christensen B.M."/>
            <person name="Higgs S."/>
            <person name="Kodira C."/>
            <person name="Hannick L."/>
            <person name="Megy K."/>
            <person name="O'Leary S."/>
            <person name="Pearson M."/>
            <person name="Haas B.J."/>
            <person name="Mauceli E."/>
            <person name="Wortman J.R."/>
            <person name="Lee N.H."/>
            <person name="Guigo R."/>
            <person name="Stanke M."/>
            <person name="Alvarado L."/>
            <person name="Amedeo P."/>
            <person name="Antoine C.H."/>
            <person name="Arensburger P."/>
            <person name="Bidwell S.L."/>
            <person name="Crawford M."/>
            <person name="Camaro F."/>
            <person name="Devon K."/>
            <person name="Engels R."/>
            <person name="Hammond M."/>
            <person name="Howarth C."/>
            <person name="Koehrsen M."/>
            <person name="Lawson D."/>
            <person name="Montgomery P."/>
            <person name="Nene V."/>
            <person name="Nusbaum C."/>
            <person name="Puiu D."/>
            <person name="Romero-Severson J."/>
            <person name="Severson D.W."/>
            <person name="Shumway M."/>
            <person name="Sisk P."/>
            <person name="Stolte C."/>
            <person name="Zeng Q."/>
            <person name="Eisenstadt E."/>
            <person name="Fraser-Liggett C."/>
            <person name="Strausberg R."/>
            <person name="Galagan J."/>
            <person name="Birren B."/>
            <person name="Collins F.H."/>
        </authorList>
    </citation>
    <scope>NUCLEOTIDE SEQUENCE [LARGE SCALE GENOMIC DNA]</scope>
    <source>
        <strain evidence="2">JHB</strain>
    </source>
</reference>
<dbReference type="VEuPathDB" id="VectorBase:CPIJ001018"/>
<evidence type="ECO:0000313" key="4">
    <source>
        <dbReference type="Proteomes" id="UP000002320"/>
    </source>
</evidence>
<sequence length="93" mass="10614">MAFASITDDPFRFSSLPGSTGGIPRRPVAVCAKKRYQRHSCYRRGRGSNVFDFYENILRRNRNLSGTKKLAFEELSSGVRIGTRIKCERSPDR</sequence>
<reference evidence="3" key="2">
    <citation type="submission" date="2021-02" db="UniProtKB">
        <authorList>
            <consortium name="EnsemblMetazoa"/>
        </authorList>
    </citation>
    <scope>IDENTIFICATION</scope>
    <source>
        <strain evidence="3">JHB</strain>
    </source>
</reference>
<evidence type="ECO:0000256" key="1">
    <source>
        <dbReference type="SAM" id="MobiDB-lite"/>
    </source>
</evidence>
<dbReference type="InParanoid" id="B0W1V4"/>
<keyword evidence="4" id="KW-1185">Reference proteome</keyword>
<organism>
    <name type="scientific">Culex quinquefasciatus</name>
    <name type="common">Southern house mosquito</name>
    <name type="synonym">Culex pungens</name>
    <dbReference type="NCBI Taxonomy" id="7176"/>
    <lineage>
        <taxon>Eukaryota</taxon>
        <taxon>Metazoa</taxon>
        <taxon>Ecdysozoa</taxon>
        <taxon>Arthropoda</taxon>
        <taxon>Hexapoda</taxon>
        <taxon>Insecta</taxon>
        <taxon>Pterygota</taxon>
        <taxon>Neoptera</taxon>
        <taxon>Endopterygota</taxon>
        <taxon>Diptera</taxon>
        <taxon>Nematocera</taxon>
        <taxon>Culicoidea</taxon>
        <taxon>Culicidae</taxon>
        <taxon>Culicinae</taxon>
        <taxon>Culicini</taxon>
        <taxon>Culex</taxon>
        <taxon>Culex</taxon>
    </lineage>
</organism>
<gene>
    <name evidence="3" type="primary">6032021</name>
    <name evidence="2" type="ORF">CpipJ_CPIJ001018</name>
</gene>
<dbReference type="HOGENOM" id="CLU_2401794_0_0_1"/>
<dbReference type="Proteomes" id="UP000002320">
    <property type="component" value="Unassembled WGS sequence"/>
</dbReference>
<evidence type="ECO:0000313" key="2">
    <source>
        <dbReference type="EMBL" id="EDS27390.1"/>
    </source>
</evidence>
<dbReference type="AlphaFoldDB" id="B0W1V4"/>
<proteinExistence type="predicted"/>
<accession>B0W1V4</accession>
<protein>
    <submittedName>
        <fullName evidence="2 3">Uncharacterized protein</fullName>
    </submittedName>
</protein>